<dbReference type="Gene3D" id="1.20.120.1910">
    <property type="entry name" value="Cysteine-tRNA ligase, C-terminal anti-codon recognition domain"/>
    <property type="match status" value="1"/>
</dbReference>
<keyword evidence="7" id="KW-0067">ATP-binding</keyword>
<feature type="non-terminal residue" evidence="9">
    <location>
        <position position="1"/>
    </location>
</feature>
<dbReference type="EMBL" id="PFLI01000110">
    <property type="protein sequence ID" value="PIY71984.1"/>
    <property type="molecule type" value="Genomic_DNA"/>
</dbReference>
<evidence type="ECO:0000256" key="4">
    <source>
        <dbReference type="ARBA" id="ARBA00022723"/>
    </source>
</evidence>
<dbReference type="AlphaFoldDB" id="A0A2M7QI31"/>
<dbReference type="GO" id="GO:0005829">
    <property type="term" value="C:cytosol"/>
    <property type="evidence" value="ECO:0007669"/>
    <property type="project" value="TreeGrafter"/>
</dbReference>
<dbReference type="GO" id="GO:0005524">
    <property type="term" value="F:ATP binding"/>
    <property type="evidence" value="ECO:0007669"/>
    <property type="project" value="UniProtKB-KW"/>
</dbReference>
<evidence type="ECO:0000256" key="7">
    <source>
        <dbReference type="ARBA" id="ARBA00022840"/>
    </source>
</evidence>
<protein>
    <recommendedName>
        <fullName evidence="8">tRNA synthetases class I catalytic domain-containing protein</fullName>
    </recommendedName>
</protein>
<sequence>HHTNEIAQSESANRVPYCHYWIHNEMLVENNSKMAKSSGKVATLEEVIKKGFDPLDLRYFFMSAHYRSKQNFTWEALKAAREGYINLKKQITHFTRPSVIPTKVGLPCKGIQNKVDPVSLHGMTKEYSNRFKKYISNDFQIPQALALLWEVIKSDLLPNDKLDLILDFDNVFGLKLNDVKEDIIPQEIIDLADKRLIAKQQQDYIKADELRQLIEEKGYRIEDMLNSFKVKRL</sequence>
<name>A0A2M7QI31_9BACT</name>
<keyword evidence="4" id="KW-0479">Metal-binding</keyword>
<dbReference type="GO" id="GO:0004817">
    <property type="term" value="F:cysteine-tRNA ligase activity"/>
    <property type="evidence" value="ECO:0007669"/>
    <property type="project" value="TreeGrafter"/>
</dbReference>
<dbReference type="InterPro" id="IPR014729">
    <property type="entry name" value="Rossmann-like_a/b/a_fold"/>
</dbReference>
<feature type="domain" description="tRNA synthetases class I catalytic" evidence="8">
    <location>
        <begin position="1"/>
        <end position="81"/>
    </location>
</feature>
<proteinExistence type="predicted"/>
<dbReference type="PANTHER" id="PTHR10890">
    <property type="entry name" value="CYSTEINYL-TRNA SYNTHETASE"/>
    <property type="match status" value="1"/>
</dbReference>
<dbReference type="InterPro" id="IPR009080">
    <property type="entry name" value="tRNAsynth_Ia_anticodon-bd"/>
</dbReference>
<keyword evidence="3" id="KW-0436">Ligase</keyword>
<dbReference type="InterPro" id="IPR024909">
    <property type="entry name" value="Cys-tRNA/MSH_ligase"/>
</dbReference>
<dbReference type="Proteomes" id="UP000229401">
    <property type="component" value="Unassembled WGS sequence"/>
</dbReference>
<evidence type="ECO:0000256" key="5">
    <source>
        <dbReference type="ARBA" id="ARBA00022741"/>
    </source>
</evidence>
<evidence type="ECO:0000259" key="8">
    <source>
        <dbReference type="Pfam" id="PF01406"/>
    </source>
</evidence>
<evidence type="ECO:0000256" key="6">
    <source>
        <dbReference type="ARBA" id="ARBA00022833"/>
    </source>
</evidence>
<dbReference type="InterPro" id="IPR032678">
    <property type="entry name" value="tRNA-synt_1_cat_dom"/>
</dbReference>
<gene>
    <name evidence="9" type="ORF">COY87_03290</name>
</gene>
<dbReference type="SUPFAM" id="SSF47323">
    <property type="entry name" value="Anticodon-binding domain of a subclass of class I aminoacyl-tRNA synthetases"/>
    <property type="match status" value="1"/>
</dbReference>
<evidence type="ECO:0000256" key="2">
    <source>
        <dbReference type="ARBA" id="ARBA00011245"/>
    </source>
</evidence>
<dbReference type="Pfam" id="PF01406">
    <property type="entry name" value="tRNA-synt_1e"/>
    <property type="match status" value="1"/>
</dbReference>
<keyword evidence="6" id="KW-0862">Zinc</keyword>
<reference evidence="10" key="1">
    <citation type="submission" date="2017-09" db="EMBL/GenBank/DDBJ databases">
        <title>Depth-based differentiation of microbial function through sediment-hosted aquifers and enrichment of novel symbionts in the deep terrestrial subsurface.</title>
        <authorList>
            <person name="Probst A.J."/>
            <person name="Ladd B."/>
            <person name="Jarett J.K."/>
            <person name="Geller-Mcgrath D.E."/>
            <person name="Sieber C.M.K."/>
            <person name="Emerson J.B."/>
            <person name="Anantharaman K."/>
            <person name="Thomas B.C."/>
            <person name="Malmstrom R."/>
            <person name="Stieglmeier M."/>
            <person name="Klingl A."/>
            <person name="Woyke T."/>
            <person name="Ryan C.M."/>
            <person name="Banfield J.F."/>
        </authorList>
    </citation>
    <scope>NUCLEOTIDE SEQUENCE [LARGE SCALE GENOMIC DNA]</scope>
</reference>
<evidence type="ECO:0000256" key="3">
    <source>
        <dbReference type="ARBA" id="ARBA00022598"/>
    </source>
</evidence>
<evidence type="ECO:0000313" key="10">
    <source>
        <dbReference type="Proteomes" id="UP000229401"/>
    </source>
</evidence>
<comment type="cofactor">
    <cofactor evidence="1">
        <name>Zn(2+)</name>
        <dbReference type="ChEBI" id="CHEBI:29105"/>
    </cofactor>
</comment>
<dbReference type="SUPFAM" id="SSF52374">
    <property type="entry name" value="Nucleotidylyl transferase"/>
    <property type="match status" value="1"/>
</dbReference>
<keyword evidence="5" id="KW-0547">Nucleotide-binding</keyword>
<dbReference type="Gene3D" id="3.40.50.620">
    <property type="entry name" value="HUPs"/>
    <property type="match status" value="1"/>
</dbReference>
<evidence type="ECO:0000313" key="9">
    <source>
        <dbReference type="EMBL" id="PIY71984.1"/>
    </source>
</evidence>
<evidence type="ECO:0000256" key="1">
    <source>
        <dbReference type="ARBA" id="ARBA00001947"/>
    </source>
</evidence>
<accession>A0A2M7QI31</accession>
<dbReference type="PANTHER" id="PTHR10890:SF3">
    <property type="entry name" value="CYSTEINE--TRNA LIGASE, CYTOPLASMIC"/>
    <property type="match status" value="1"/>
</dbReference>
<dbReference type="GO" id="GO:0006423">
    <property type="term" value="P:cysteinyl-tRNA aminoacylation"/>
    <property type="evidence" value="ECO:0007669"/>
    <property type="project" value="TreeGrafter"/>
</dbReference>
<comment type="caution">
    <text evidence="9">The sequence shown here is derived from an EMBL/GenBank/DDBJ whole genome shotgun (WGS) entry which is preliminary data.</text>
</comment>
<dbReference type="GO" id="GO:0046872">
    <property type="term" value="F:metal ion binding"/>
    <property type="evidence" value="ECO:0007669"/>
    <property type="project" value="UniProtKB-KW"/>
</dbReference>
<organism evidence="9 10">
    <name type="scientific">Candidatus Roizmanbacteria bacterium CG_4_10_14_0_8_um_filter_33_9</name>
    <dbReference type="NCBI Taxonomy" id="1974826"/>
    <lineage>
        <taxon>Bacteria</taxon>
        <taxon>Candidatus Roizmaniibacteriota</taxon>
    </lineage>
</organism>
<comment type="subunit">
    <text evidence="2">Monomer.</text>
</comment>